<keyword evidence="4" id="KW-1185">Reference proteome</keyword>
<dbReference type="EMBL" id="CP136864">
    <property type="protein sequence ID" value="WOJ95152.1"/>
    <property type="molecule type" value="Genomic_DNA"/>
</dbReference>
<evidence type="ECO:0000256" key="1">
    <source>
        <dbReference type="SAM" id="Coils"/>
    </source>
</evidence>
<dbReference type="InterPro" id="IPR013976">
    <property type="entry name" value="HDOD"/>
</dbReference>
<name>A0ABZ0I6K6_9GAMM</name>
<proteinExistence type="predicted"/>
<dbReference type="InterPro" id="IPR052340">
    <property type="entry name" value="RNase_Y/CdgJ"/>
</dbReference>
<dbReference type="PANTHER" id="PTHR33525:SF3">
    <property type="entry name" value="RIBONUCLEASE Y"/>
    <property type="match status" value="1"/>
</dbReference>
<dbReference type="Pfam" id="PF08668">
    <property type="entry name" value="HDOD"/>
    <property type="match status" value="1"/>
</dbReference>
<sequence>MSNPAFEFVRQLGMELAAGEFDLPPFPDTAMRVQRCVADPDSDINSLGVIVASEPALAARLMRMANSAMMRRGPMEVTDINTAISRVGMDMVQNAAVSFAAREAFTFPKGSPFIEDLNKLRLHSVKVASLSYVLAKNSRFVGKPDEAMLAGLLHAVGKFYILTKAADHPELFTDREAVDGLLAQWHTGVARAIVESWDFPESIAIGVDEQELKERDRISSADVSDVLFIANILARAGVKVAAELGDLDALARLRMSNDALVKVLEDSEEEIQSMIEALSG</sequence>
<protein>
    <submittedName>
        <fullName evidence="3">HDOD domain-containing protein</fullName>
    </submittedName>
</protein>
<feature type="coiled-coil region" evidence="1">
    <location>
        <begin position="250"/>
        <end position="277"/>
    </location>
</feature>
<dbReference type="SUPFAM" id="SSF109604">
    <property type="entry name" value="HD-domain/PDEase-like"/>
    <property type="match status" value="1"/>
</dbReference>
<dbReference type="PANTHER" id="PTHR33525">
    <property type="match status" value="1"/>
</dbReference>
<dbReference type="Gene3D" id="1.10.3210.10">
    <property type="entry name" value="Hypothetical protein af1432"/>
    <property type="match status" value="1"/>
</dbReference>
<evidence type="ECO:0000313" key="4">
    <source>
        <dbReference type="Proteomes" id="UP001626537"/>
    </source>
</evidence>
<reference evidence="3 4" key="1">
    <citation type="submission" date="2023-10" db="EMBL/GenBank/DDBJ databases">
        <title>Two novel species belonging to the OM43/NOR5 clade.</title>
        <authorList>
            <person name="Park M."/>
        </authorList>
    </citation>
    <scope>NUCLEOTIDE SEQUENCE [LARGE SCALE GENOMIC DNA]</scope>
    <source>
        <strain evidence="3 4">IMCC43200</strain>
    </source>
</reference>
<evidence type="ECO:0000313" key="3">
    <source>
        <dbReference type="EMBL" id="WOJ95152.1"/>
    </source>
</evidence>
<evidence type="ECO:0000259" key="2">
    <source>
        <dbReference type="Pfam" id="PF08668"/>
    </source>
</evidence>
<dbReference type="RefSeq" id="WP_407349787.1">
    <property type="nucleotide sequence ID" value="NZ_CP136864.1"/>
</dbReference>
<feature type="domain" description="HDOD" evidence="2">
    <location>
        <begin position="23"/>
        <end position="204"/>
    </location>
</feature>
<organism evidence="3 4">
    <name type="scientific">Congregibacter variabilis</name>
    <dbReference type="NCBI Taxonomy" id="3081200"/>
    <lineage>
        <taxon>Bacteria</taxon>
        <taxon>Pseudomonadati</taxon>
        <taxon>Pseudomonadota</taxon>
        <taxon>Gammaproteobacteria</taxon>
        <taxon>Cellvibrionales</taxon>
        <taxon>Halieaceae</taxon>
        <taxon>Congregibacter</taxon>
    </lineage>
</organism>
<dbReference type="Proteomes" id="UP001626537">
    <property type="component" value="Chromosome"/>
</dbReference>
<keyword evidence="1" id="KW-0175">Coiled coil</keyword>
<gene>
    <name evidence="3" type="ORF">R0135_08255</name>
</gene>
<accession>A0ABZ0I6K6</accession>